<dbReference type="EMBL" id="CACTIH010002133">
    <property type="protein sequence ID" value="CAA2973906.1"/>
    <property type="molecule type" value="Genomic_DNA"/>
</dbReference>
<dbReference type="Proteomes" id="UP000594638">
    <property type="component" value="Unassembled WGS sequence"/>
</dbReference>
<feature type="compositionally biased region" description="Basic and acidic residues" evidence="1">
    <location>
        <begin position="1"/>
        <end position="12"/>
    </location>
</feature>
<feature type="compositionally biased region" description="Basic and acidic residues" evidence="1">
    <location>
        <begin position="21"/>
        <end position="45"/>
    </location>
</feature>
<gene>
    <name evidence="2" type="ORF">OLEA9_A079770</name>
</gene>
<keyword evidence="3" id="KW-1185">Reference proteome</keyword>
<organism evidence="2 3">
    <name type="scientific">Olea europaea subsp. europaea</name>
    <dbReference type="NCBI Taxonomy" id="158383"/>
    <lineage>
        <taxon>Eukaryota</taxon>
        <taxon>Viridiplantae</taxon>
        <taxon>Streptophyta</taxon>
        <taxon>Embryophyta</taxon>
        <taxon>Tracheophyta</taxon>
        <taxon>Spermatophyta</taxon>
        <taxon>Magnoliopsida</taxon>
        <taxon>eudicotyledons</taxon>
        <taxon>Gunneridae</taxon>
        <taxon>Pentapetalae</taxon>
        <taxon>asterids</taxon>
        <taxon>lamiids</taxon>
        <taxon>Lamiales</taxon>
        <taxon>Oleaceae</taxon>
        <taxon>Oleeae</taxon>
        <taxon>Olea</taxon>
    </lineage>
</organism>
<dbReference type="Gramene" id="OE9A079770T1">
    <property type="protein sequence ID" value="OE9A079770C1"/>
    <property type="gene ID" value="OE9A079770"/>
</dbReference>
<accession>A0A8S0R4Q5</accession>
<feature type="compositionally biased region" description="Acidic residues" evidence="1">
    <location>
        <begin position="46"/>
        <end position="55"/>
    </location>
</feature>
<dbReference type="AlphaFoldDB" id="A0A8S0R4Q5"/>
<name>A0A8S0R4Q5_OLEEU</name>
<comment type="caution">
    <text evidence="2">The sequence shown here is derived from an EMBL/GenBank/DDBJ whole genome shotgun (WGS) entry which is preliminary data.</text>
</comment>
<reference evidence="2 3" key="1">
    <citation type="submission" date="2019-12" db="EMBL/GenBank/DDBJ databases">
        <authorList>
            <person name="Alioto T."/>
            <person name="Alioto T."/>
            <person name="Gomez Garrido J."/>
        </authorList>
    </citation>
    <scope>NUCLEOTIDE SEQUENCE [LARGE SCALE GENOMIC DNA]</scope>
</reference>
<proteinExistence type="predicted"/>
<evidence type="ECO:0000313" key="3">
    <source>
        <dbReference type="Proteomes" id="UP000594638"/>
    </source>
</evidence>
<evidence type="ECO:0000313" key="2">
    <source>
        <dbReference type="EMBL" id="CAA2973906.1"/>
    </source>
</evidence>
<evidence type="ECO:0000256" key="1">
    <source>
        <dbReference type="SAM" id="MobiDB-lite"/>
    </source>
</evidence>
<protein>
    <submittedName>
        <fullName evidence="2">Uncharacterized protein</fullName>
    </submittedName>
</protein>
<sequence length="76" mass="8567">MNRRMGLEKEAGFDDVTDVPATEKKVDLPEEDPKLEDEVRGKNEEGNELETESGFDDVRDVPAAETNVECVRRTQS</sequence>
<feature type="region of interest" description="Disordered" evidence="1">
    <location>
        <begin position="1"/>
        <end position="63"/>
    </location>
</feature>